<dbReference type="InterPro" id="IPR000477">
    <property type="entry name" value="RT_dom"/>
</dbReference>
<feature type="transmembrane region" description="Helical" evidence="1">
    <location>
        <begin position="101"/>
        <end position="122"/>
    </location>
</feature>
<feature type="domain" description="Reverse transcriptase" evidence="2">
    <location>
        <begin position="661"/>
        <end position="939"/>
    </location>
</feature>
<gene>
    <name evidence="3" type="ORF">F3Y22_tig00111408pilonHSYRG00080</name>
</gene>
<evidence type="ECO:0000259" key="2">
    <source>
        <dbReference type="PROSITE" id="PS50878"/>
    </source>
</evidence>
<dbReference type="PROSITE" id="PS50878">
    <property type="entry name" value="RT_POL"/>
    <property type="match status" value="1"/>
</dbReference>
<proteinExistence type="predicted"/>
<dbReference type="Gene3D" id="3.60.10.10">
    <property type="entry name" value="Endonuclease/exonuclease/phosphatase"/>
    <property type="match status" value="1"/>
</dbReference>
<keyword evidence="1" id="KW-0812">Transmembrane</keyword>
<dbReference type="InterPro" id="IPR036691">
    <property type="entry name" value="Endo/exonu/phosph_ase_sf"/>
</dbReference>
<feature type="transmembrane region" description="Helical" evidence="1">
    <location>
        <begin position="192"/>
        <end position="219"/>
    </location>
</feature>
<name>A0A6A2YKZ1_HIBSY</name>
<keyword evidence="1" id="KW-1133">Transmembrane helix</keyword>
<feature type="transmembrane region" description="Helical" evidence="1">
    <location>
        <begin position="289"/>
        <end position="309"/>
    </location>
</feature>
<evidence type="ECO:0000313" key="3">
    <source>
        <dbReference type="EMBL" id="KAE8678524.1"/>
    </source>
</evidence>
<evidence type="ECO:0000256" key="1">
    <source>
        <dbReference type="SAM" id="Phobius"/>
    </source>
</evidence>
<dbReference type="PANTHER" id="PTHR33116">
    <property type="entry name" value="REVERSE TRANSCRIPTASE ZINC-BINDING DOMAIN-CONTAINING PROTEIN-RELATED-RELATED"/>
    <property type="match status" value="1"/>
</dbReference>
<dbReference type="InterPro" id="IPR026960">
    <property type="entry name" value="RVT-Znf"/>
</dbReference>
<dbReference type="Pfam" id="PF13966">
    <property type="entry name" value="zf-RVT"/>
    <property type="match status" value="1"/>
</dbReference>
<reference evidence="3" key="1">
    <citation type="submission" date="2019-09" db="EMBL/GenBank/DDBJ databases">
        <title>Draft genome information of white flower Hibiscus syriacus.</title>
        <authorList>
            <person name="Kim Y.-M."/>
        </authorList>
    </citation>
    <scope>NUCLEOTIDE SEQUENCE [LARGE SCALE GENOMIC DNA]</scope>
    <source>
        <strain evidence="3">YM2019G1</strain>
    </source>
</reference>
<keyword evidence="4" id="KW-1185">Reference proteome</keyword>
<dbReference type="EMBL" id="VEPZ02001334">
    <property type="protein sequence ID" value="KAE8678524.1"/>
    <property type="molecule type" value="Genomic_DNA"/>
</dbReference>
<accession>A0A6A2YKZ1</accession>
<organism evidence="3 4">
    <name type="scientific">Hibiscus syriacus</name>
    <name type="common">Rose of Sharon</name>
    <dbReference type="NCBI Taxonomy" id="106335"/>
    <lineage>
        <taxon>Eukaryota</taxon>
        <taxon>Viridiplantae</taxon>
        <taxon>Streptophyta</taxon>
        <taxon>Embryophyta</taxon>
        <taxon>Tracheophyta</taxon>
        <taxon>Spermatophyta</taxon>
        <taxon>Magnoliopsida</taxon>
        <taxon>eudicotyledons</taxon>
        <taxon>Gunneridae</taxon>
        <taxon>Pentapetalae</taxon>
        <taxon>rosids</taxon>
        <taxon>malvids</taxon>
        <taxon>Malvales</taxon>
        <taxon>Malvaceae</taxon>
        <taxon>Malvoideae</taxon>
        <taxon>Hibiscus</taxon>
    </lineage>
</organism>
<dbReference type="PANTHER" id="PTHR33116:SF78">
    <property type="entry name" value="OS12G0587133 PROTEIN"/>
    <property type="match status" value="1"/>
</dbReference>
<dbReference type="CDD" id="cd01650">
    <property type="entry name" value="RT_nLTR_like"/>
    <property type="match status" value="1"/>
</dbReference>
<keyword evidence="1" id="KW-0472">Membrane</keyword>
<evidence type="ECO:0000313" key="4">
    <source>
        <dbReference type="Proteomes" id="UP000436088"/>
    </source>
</evidence>
<dbReference type="InterPro" id="IPR043502">
    <property type="entry name" value="DNA/RNA_pol_sf"/>
</dbReference>
<dbReference type="SUPFAM" id="SSF56219">
    <property type="entry name" value="DNase I-like"/>
    <property type="match status" value="1"/>
</dbReference>
<sequence>MAYFIVSSSILSSTEDTPRTQMEKSTSIMRRSIFTFLQNYHFFTLTPAILVFPYSVSVLLSQIFVPPSSLLPSINGRLDALFQASGFPYPSDFFTILSLKLSQTICFSVFALPFTFSFFLIAKASIIELCFRHGRTLKKPFLFSSVLSLYRPLLGTQICNFLLIISANATAFSVLFFGFNLIDGLGFSSPKWILLISAFGAVFYSLVLANSFVISNLALVSSGMDKSGGYLSILKACVVIKGRSSTALSLALPLNLSLAAIEAMFHHRVVTAYEGGDSAWFPMALEGVLIAYLYSMILVLDTVVSCLFFDSCRTGGLMKMKQESEIAEEEDDGSFQGATLIITAAYGSNDGISRRLLWHQLREIDIKYGHLPWIVGGDFNIILKSNETSAHELLGPVSSPEMKDFQEVTQELALQDHPFFGRSDHCMALVLLNKEVEANRPKPFKFFNFWALHPSFIHEVHQSWQPTIQGNPMQVLFSKLKRLKGSLKRLNKDCYSDISNRFQQKKIELEMQQLSTLRGDDTLEKELTLQKELKSLEEAELMFLKQKGKAQWLKEGDRCTKFFHSIIAAKNKRDTIRVIVDDQGRRLESFDNMATEVINYFKSLIGTADPSVTNCDPTLLKDLLHYTLPIGASSDLVKGVSTEEIKAAIFNQDDVVNAIRYFFQETLLLPAFNATTIALVPKVPNPSKIQDFRPISCCSVVYKTITKILVNRLTNLLPEMITLNQSAFVKGRSIVDNTLLAQEIVKGYGRKSISPRCCMKIDLRKAFDSLHWGLISAILKALELPRTFISWIEACYTQAKYSISFNGSLIGYFKGARGIRQGDPLSPFLFALSMNVLSRILNLAAARGIFGYHPKCKKIGLTHLMFADDLLIFCKGNVESVIGVISVLDKLYEMSGLHLNAAKCEFYAAGILINNIETIHRITGFTHGCLPVRYLGVPLVTRKLSKKDCVVLIEKIKSKLHHWTGRHLSYAGRLELIRAVIFSVANYWCRQFLLPQSIINRIQQLCSRFLWKGSDTAATGARVSWKLICHPKSEGGLGLKDLKAWNKACMIQLIRNILAGEGSLWVAWVKSYVLKNKDFWHSEGGTNASWCFRKLLNLKREAQTVFSTSATTTRAIWDEIRVKGDKVNWHNIIWFPLHIPKHSMIAWMAILDRLPTRNRLQQMGIITDGLCVLCNEDRETRDHLFLQCSMADTLWKAILHLSGLRSTALSWNNFLASASLTWKGKSLLTTILKLAWCAFLYSLWEERNRRLFKGNSRTVVEILKAIKEMVGIQLRGRNINRLDRINITLCKNWSLE</sequence>
<protein>
    <recommendedName>
        <fullName evidence="2">Reverse transcriptase domain-containing protein</fullName>
    </recommendedName>
</protein>
<feature type="transmembrane region" description="Helical" evidence="1">
    <location>
        <begin position="40"/>
        <end position="65"/>
    </location>
</feature>
<dbReference type="SUPFAM" id="SSF56672">
    <property type="entry name" value="DNA/RNA polymerases"/>
    <property type="match status" value="1"/>
</dbReference>
<dbReference type="Proteomes" id="UP000436088">
    <property type="component" value="Unassembled WGS sequence"/>
</dbReference>
<dbReference type="Pfam" id="PF00078">
    <property type="entry name" value="RVT_1"/>
    <property type="match status" value="1"/>
</dbReference>
<comment type="caution">
    <text evidence="3">The sequence shown here is derived from an EMBL/GenBank/DDBJ whole genome shotgun (WGS) entry which is preliminary data.</text>
</comment>
<feature type="transmembrane region" description="Helical" evidence="1">
    <location>
        <begin position="158"/>
        <end position="180"/>
    </location>
</feature>